<gene>
    <name evidence="2" type="ORF">FFUJ_09028</name>
</gene>
<feature type="compositionally biased region" description="Low complexity" evidence="1">
    <location>
        <begin position="123"/>
        <end position="137"/>
    </location>
</feature>
<dbReference type="AlphaFoldDB" id="S0E8I6"/>
<name>S0E8I6_GIBF5</name>
<feature type="compositionally biased region" description="Basic and acidic residues" evidence="1">
    <location>
        <begin position="202"/>
        <end position="212"/>
    </location>
</feature>
<accession>S0E8I6</accession>
<dbReference type="GeneID" id="35402502"/>
<feature type="region of interest" description="Disordered" evidence="1">
    <location>
        <begin position="194"/>
        <end position="221"/>
    </location>
</feature>
<feature type="compositionally biased region" description="Low complexity" evidence="1">
    <location>
        <begin position="145"/>
        <end position="159"/>
    </location>
</feature>
<feature type="region of interest" description="Disordered" evidence="1">
    <location>
        <begin position="118"/>
        <end position="179"/>
    </location>
</feature>
<dbReference type="VEuPathDB" id="FungiDB:FFUJ_09028"/>
<dbReference type="Proteomes" id="UP000016800">
    <property type="component" value="Chromosome VII"/>
</dbReference>
<protein>
    <submittedName>
        <fullName evidence="2">Uncharacterized protein</fullName>
    </submittedName>
</protein>
<evidence type="ECO:0000313" key="3">
    <source>
        <dbReference type="Proteomes" id="UP000016800"/>
    </source>
</evidence>
<dbReference type="RefSeq" id="XP_023433024.1">
    <property type="nucleotide sequence ID" value="XM_023580206.1"/>
</dbReference>
<dbReference type="EMBL" id="HF679029">
    <property type="protein sequence ID" value="CCT70945.1"/>
    <property type="molecule type" value="Genomic_DNA"/>
</dbReference>
<evidence type="ECO:0000256" key="1">
    <source>
        <dbReference type="SAM" id="MobiDB-lite"/>
    </source>
</evidence>
<reference evidence="3" key="1">
    <citation type="journal article" date="2013" name="PLoS Pathog.">
        <title>Deciphering the cryptic genome: genome-wide analyses of the rice pathogen Fusarium fujikuroi reveal complex regulation of secondary metabolism and novel metabolites.</title>
        <authorList>
            <person name="Wiemann P."/>
            <person name="Sieber C.M."/>
            <person name="von Bargen K.W."/>
            <person name="Studt L."/>
            <person name="Niehaus E.M."/>
            <person name="Espino J.J."/>
            <person name="Huss K."/>
            <person name="Michielse C.B."/>
            <person name="Albermann S."/>
            <person name="Wagner D."/>
            <person name="Bergner S.V."/>
            <person name="Connolly L.R."/>
            <person name="Fischer A."/>
            <person name="Reuter G."/>
            <person name="Kleigrewe K."/>
            <person name="Bald T."/>
            <person name="Wingfield B.D."/>
            <person name="Ophir R."/>
            <person name="Freeman S."/>
            <person name="Hippler M."/>
            <person name="Smith K.M."/>
            <person name="Brown D.W."/>
            <person name="Proctor R.H."/>
            <person name="Munsterkotter M."/>
            <person name="Freitag M."/>
            <person name="Humpf H.U."/>
            <person name="Guldener U."/>
            <person name="Tudzynski B."/>
        </authorList>
    </citation>
    <scope>NUCLEOTIDE SEQUENCE [LARGE SCALE GENOMIC DNA]</scope>
    <source>
        <strain evidence="3">CBS 195.34 / IMI 58289 / NRRL A-6831</strain>
    </source>
</reference>
<proteinExistence type="predicted"/>
<keyword evidence="3" id="KW-1185">Reference proteome</keyword>
<evidence type="ECO:0000313" key="2">
    <source>
        <dbReference type="EMBL" id="CCT70945.1"/>
    </source>
</evidence>
<sequence length="533" mass="59752">MAPKKTNTDADPSKVSPLNLAARRQYMESFFRQLPITKDVIEQARTKAIELQSKHLAGRGLSDVNVVYFEYHVDVTVWRLIMNLLMITKSNPWPWKVSIDENNLSDGTSPIFREWCRSHRSSAEAQGSASGTSQSPAQPQPPQHQAPVASAAPQPSVASGTPQPPVQQTSSKTAAPAASVARIAGLGEELSKLTVKSSPKATPKEPVEEKASPEAVTVPQPPVDATLAAKREVAQTLFDGEMKRQGQKCLLPGIQQSRWATSDGQQPLPYITSFDPQVQIRGDYGARNHEDIEEPRLPSLALREKIWQSVCKGMPWLSGPLCGPFELALPAWLDFHDLVCQDFERIQAEKLLDEDIVIAWRVSGKRPVSLVIGPNPAEIHSHEDIRFWIQVRNNWWRVAWWLSSAYWGSSIRLVEHLREVRDLACEGQLIDVPASMTRLFEAWGDIMSDPLLARNKASWNRNNMEMWVPQIHAILAQPRNTVGSLLDEWVFRDMPNANIRAQGVRDAWSRVAPVDAISWHQNAMLKLRSMLQQ</sequence>
<dbReference type="HOGENOM" id="CLU_507178_0_0_1"/>
<organism evidence="2 3">
    <name type="scientific">Gibberella fujikuroi (strain CBS 195.34 / IMI 58289 / NRRL A-6831)</name>
    <name type="common">Bakanae and foot rot disease fungus</name>
    <name type="synonym">Fusarium fujikuroi</name>
    <dbReference type="NCBI Taxonomy" id="1279085"/>
    <lineage>
        <taxon>Eukaryota</taxon>
        <taxon>Fungi</taxon>
        <taxon>Dikarya</taxon>
        <taxon>Ascomycota</taxon>
        <taxon>Pezizomycotina</taxon>
        <taxon>Sordariomycetes</taxon>
        <taxon>Hypocreomycetidae</taxon>
        <taxon>Hypocreales</taxon>
        <taxon>Nectriaceae</taxon>
        <taxon>Fusarium</taxon>
        <taxon>Fusarium fujikuroi species complex</taxon>
    </lineage>
</organism>